<dbReference type="RefSeq" id="WP_163699661.1">
    <property type="nucleotide sequence ID" value="NZ_QXHD01000004.1"/>
</dbReference>
<dbReference type="Proteomes" id="UP000481033">
    <property type="component" value="Unassembled WGS sequence"/>
</dbReference>
<dbReference type="EMBL" id="QXHD01000004">
    <property type="protein sequence ID" value="NEZ57564.1"/>
    <property type="molecule type" value="Genomic_DNA"/>
</dbReference>
<evidence type="ECO:0000313" key="2">
    <source>
        <dbReference type="EMBL" id="NEZ57564.1"/>
    </source>
</evidence>
<protein>
    <submittedName>
        <fullName evidence="2">GIY-YIG nuclease family protein</fullName>
    </submittedName>
</protein>
<sequence>MKMINPSDIQVDELPSVALEDKDQLPETSGVYFAIDSQNSIQYIGQSTNLKRKWFNHNQYSQLRQQSNDLKIAYLDCSVDFLRVVEKEFIEKFKPPLNKIIPTMKALTDGNDAVSYLIKQRMDELGLEPNDLVLRYCAHLQSKGVKNATPASRRNMIYRVLSGETKPRIDTFFDIVASLNGNILIEWKDTKVVGMDNLGGADE</sequence>
<name>A0A6M0RMV4_9CYAN</name>
<dbReference type="PROSITE" id="PS50164">
    <property type="entry name" value="GIY_YIG"/>
    <property type="match status" value="1"/>
</dbReference>
<dbReference type="InterPro" id="IPR035901">
    <property type="entry name" value="GIY-YIG_endonuc_sf"/>
</dbReference>
<organism evidence="2 3">
    <name type="scientific">Adonisia turfae CCMR0081</name>
    <dbReference type="NCBI Taxonomy" id="2292702"/>
    <lineage>
        <taxon>Bacteria</taxon>
        <taxon>Bacillati</taxon>
        <taxon>Cyanobacteriota</taxon>
        <taxon>Adonisia</taxon>
        <taxon>Adonisia turfae</taxon>
    </lineage>
</organism>
<evidence type="ECO:0000259" key="1">
    <source>
        <dbReference type="PROSITE" id="PS50164"/>
    </source>
</evidence>
<dbReference type="Pfam" id="PF01541">
    <property type="entry name" value="GIY-YIG"/>
    <property type="match status" value="1"/>
</dbReference>
<comment type="caution">
    <text evidence="2">The sequence shown here is derived from an EMBL/GenBank/DDBJ whole genome shotgun (WGS) entry which is preliminary data.</text>
</comment>
<dbReference type="SUPFAM" id="SSF82771">
    <property type="entry name" value="GIY-YIG endonuclease"/>
    <property type="match status" value="1"/>
</dbReference>
<evidence type="ECO:0000313" key="3">
    <source>
        <dbReference type="Proteomes" id="UP000481033"/>
    </source>
</evidence>
<dbReference type="Gene3D" id="3.40.1440.10">
    <property type="entry name" value="GIY-YIG endonuclease"/>
    <property type="match status" value="1"/>
</dbReference>
<keyword evidence="3" id="KW-1185">Reference proteome</keyword>
<dbReference type="InterPro" id="IPR000305">
    <property type="entry name" value="GIY-YIG_endonuc"/>
</dbReference>
<proteinExistence type="predicted"/>
<dbReference type="AlphaFoldDB" id="A0A6M0RMV4"/>
<reference evidence="2 3" key="1">
    <citation type="journal article" date="2020" name="Microb. Ecol.">
        <title>Ecogenomics of the Marine Benthic Filamentous Cyanobacterium Adonisia.</title>
        <authorList>
            <person name="Walter J.M."/>
            <person name="Coutinho F.H."/>
            <person name="Leomil L."/>
            <person name="Hargreaves P.I."/>
            <person name="Campeao M.E."/>
            <person name="Vieira V.V."/>
            <person name="Silva B.S."/>
            <person name="Fistarol G.O."/>
            <person name="Salomon P.S."/>
            <person name="Sawabe T."/>
            <person name="Mino S."/>
            <person name="Hosokawa M."/>
            <person name="Miyashita H."/>
            <person name="Maruyama F."/>
            <person name="van Verk M.C."/>
            <person name="Dutilh B.E."/>
            <person name="Thompson C.C."/>
            <person name="Thompson F.L."/>
        </authorList>
    </citation>
    <scope>NUCLEOTIDE SEQUENCE [LARGE SCALE GENOMIC DNA]</scope>
    <source>
        <strain evidence="2 3">CCMR0081</strain>
    </source>
</reference>
<accession>A0A6M0RMV4</accession>
<feature type="domain" description="GIY-YIG" evidence="1">
    <location>
        <begin position="27"/>
        <end position="99"/>
    </location>
</feature>
<dbReference type="CDD" id="cd00719">
    <property type="entry name" value="GIY-YIG_SF"/>
    <property type="match status" value="1"/>
</dbReference>
<gene>
    <name evidence="2" type="ORF">DXZ20_18220</name>
</gene>